<feature type="domain" description="HTH luxR-type" evidence="5">
    <location>
        <begin position="286"/>
        <end position="351"/>
    </location>
</feature>
<dbReference type="Pfam" id="PF00072">
    <property type="entry name" value="Response_reg"/>
    <property type="match status" value="1"/>
</dbReference>
<evidence type="ECO:0000256" key="2">
    <source>
        <dbReference type="ARBA" id="ARBA00023125"/>
    </source>
</evidence>
<dbReference type="GO" id="GO:0000160">
    <property type="term" value="P:phosphorelay signal transduction system"/>
    <property type="evidence" value="ECO:0007669"/>
    <property type="project" value="InterPro"/>
</dbReference>
<evidence type="ECO:0000256" key="1">
    <source>
        <dbReference type="ARBA" id="ARBA00023015"/>
    </source>
</evidence>
<dbReference type="RefSeq" id="WP_272932382.1">
    <property type="nucleotide sequence ID" value="NZ_CP071793.1"/>
</dbReference>
<dbReference type="GO" id="GO:0003677">
    <property type="term" value="F:DNA binding"/>
    <property type="evidence" value="ECO:0007669"/>
    <property type="project" value="UniProtKB-KW"/>
</dbReference>
<protein>
    <submittedName>
        <fullName evidence="7">Response regulator</fullName>
    </submittedName>
</protein>
<dbReference type="PROSITE" id="PS50110">
    <property type="entry name" value="RESPONSE_REGULATORY"/>
    <property type="match status" value="1"/>
</dbReference>
<dbReference type="Proteomes" id="UP000663929">
    <property type="component" value="Chromosome"/>
</dbReference>
<evidence type="ECO:0000256" key="3">
    <source>
        <dbReference type="ARBA" id="ARBA00023163"/>
    </source>
</evidence>
<keyword evidence="8" id="KW-1185">Reference proteome</keyword>
<dbReference type="PANTHER" id="PTHR43214:SF24">
    <property type="entry name" value="TRANSCRIPTIONAL REGULATORY PROTEIN NARL-RELATED"/>
    <property type="match status" value="1"/>
</dbReference>
<keyword evidence="3" id="KW-0804">Transcription</keyword>
<sequence length="353" mass="39505">MKNQTHLLIVDDDEGVRASFGLWLKSEGFRVHTVGDGDAAAAVMSREPIVVCLVDLKLGEEDGFQVCRRLADLNEYAKILMITAYPGYDTAITALKSGVFDYLSKAEDNETILGKIHAAVETYERERAQREREGRDKSNLVLVCRRELVAGGLTAFCREYGDYHLARVFKRFELIRPQDFALETALCLVCGSCHREVLLDAGETVVERLKVAFPEAKLVVIDCGLAEDDQLRLLELEVRGFLAPNTSMADMKIAFDAVLEGQIWAAKRLTDRLLTRLLQGGVKVRPRQETFQLTPRELEVLQAMAAGLSNAEIGQRLFLSEKTVKTHAHKIFRKMGVESRMQAVIKAGEVHLL</sequence>
<dbReference type="Gene3D" id="3.40.50.2300">
    <property type="match status" value="2"/>
</dbReference>
<evidence type="ECO:0000259" key="5">
    <source>
        <dbReference type="PROSITE" id="PS50043"/>
    </source>
</evidence>
<evidence type="ECO:0000313" key="7">
    <source>
        <dbReference type="EMBL" id="QTD47648.1"/>
    </source>
</evidence>
<dbReference type="InterPro" id="IPR000792">
    <property type="entry name" value="Tscrpt_reg_LuxR_C"/>
</dbReference>
<accession>A0A8A4TG07</accession>
<organism evidence="7 8">
    <name type="scientific">Sulfidibacter corallicola</name>
    <dbReference type="NCBI Taxonomy" id="2818388"/>
    <lineage>
        <taxon>Bacteria</taxon>
        <taxon>Pseudomonadati</taxon>
        <taxon>Acidobacteriota</taxon>
        <taxon>Holophagae</taxon>
        <taxon>Acanthopleuribacterales</taxon>
        <taxon>Acanthopleuribacteraceae</taxon>
        <taxon>Sulfidibacter</taxon>
    </lineage>
</organism>
<name>A0A8A4TG07_SULCO</name>
<dbReference type="EMBL" id="CP071793">
    <property type="protein sequence ID" value="QTD47648.1"/>
    <property type="molecule type" value="Genomic_DNA"/>
</dbReference>
<dbReference type="InterPro" id="IPR039420">
    <property type="entry name" value="WalR-like"/>
</dbReference>
<keyword evidence="2" id="KW-0238">DNA-binding</keyword>
<evidence type="ECO:0000256" key="4">
    <source>
        <dbReference type="PROSITE-ProRule" id="PRU00169"/>
    </source>
</evidence>
<dbReference type="CDD" id="cd00156">
    <property type="entry name" value="REC"/>
    <property type="match status" value="1"/>
</dbReference>
<dbReference type="SUPFAM" id="SSF52172">
    <property type="entry name" value="CheY-like"/>
    <property type="match status" value="1"/>
</dbReference>
<feature type="domain" description="Response regulatory" evidence="6">
    <location>
        <begin position="6"/>
        <end position="120"/>
    </location>
</feature>
<dbReference type="AlphaFoldDB" id="A0A8A4TG07"/>
<dbReference type="PROSITE" id="PS50043">
    <property type="entry name" value="HTH_LUXR_2"/>
    <property type="match status" value="1"/>
</dbReference>
<dbReference type="SMART" id="SM00421">
    <property type="entry name" value="HTH_LUXR"/>
    <property type="match status" value="1"/>
</dbReference>
<proteinExistence type="predicted"/>
<keyword evidence="4" id="KW-0597">Phosphoprotein</keyword>
<evidence type="ECO:0000313" key="8">
    <source>
        <dbReference type="Proteomes" id="UP000663929"/>
    </source>
</evidence>
<feature type="modified residue" description="4-aspartylphosphate" evidence="4">
    <location>
        <position position="55"/>
    </location>
</feature>
<dbReference type="SUPFAM" id="SSF46894">
    <property type="entry name" value="C-terminal effector domain of the bipartite response regulators"/>
    <property type="match status" value="1"/>
</dbReference>
<reference evidence="7" key="1">
    <citation type="submission" date="2021-03" db="EMBL/GenBank/DDBJ databases">
        <title>Acanthopleuribacteraceae sp. M133.</title>
        <authorList>
            <person name="Wang G."/>
        </authorList>
    </citation>
    <scope>NUCLEOTIDE SEQUENCE</scope>
    <source>
        <strain evidence="7">M133</strain>
    </source>
</reference>
<dbReference type="PANTHER" id="PTHR43214">
    <property type="entry name" value="TWO-COMPONENT RESPONSE REGULATOR"/>
    <property type="match status" value="1"/>
</dbReference>
<dbReference type="CDD" id="cd06170">
    <property type="entry name" value="LuxR_C_like"/>
    <property type="match status" value="1"/>
</dbReference>
<evidence type="ECO:0000259" key="6">
    <source>
        <dbReference type="PROSITE" id="PS50110"/>
    </source>
</evidence>
<dbReference type="SMART" id="SM00448">
    <property type="entry name" value="REC"/>
    <property type="match status" value="1"/>
</dbReference>
<dbReference type="PRINTS" id="PR00038">
    <property type="entry name" value="HTHLUXR"/>
</dbReference>
<dbReference type="InterPro" id="IPR011006">
    <property type="entry name" value="CheY-like_superfamily"/>
</dbReference>
<keyword evidence="1" id="KW-0805">Transcription regulation</keyword>
<dbReference type="Pfam" id="PF00196">
    <property type="entry name" value="GerE"/>
    <property type="match status" value="1"/>
</dbReference>
<dbReference type="InterPro" id="IPR001789">
    <property type="entry name" value="Sig_transdc_resp-reg_receiver"/>
</dbReference>
<dbReference type="KEGG" id="scor:J3U87_18810"/>
<dbReference type="GO" id="GO:0006355">
    <property type="term" value="P:regulation of DNA-templated transcription"/>
    <property type="evidence" value="ECO:0007669"/>
    <property type="project" value="InterPro"/>
</dbReference>
<gene>
    <name evidence="7" type="ORF">J3U87_18810</name>
</gene>
<dbReference type="InterPro" id="IPR016032">
    <property type="entry name" value="Sig_transdc_resp-reg_C-effctor"/>
</dbReference>